<keyword evidence="2 7" id="KW-0813">Transport</keyword>
<feature type="transmembrane region" description="Helical" evidence="7">
    <location>
        <begin position="42"/>
        <end position="59"/>
    </location>
</feature>
<comment type="similarity">
    <text evidence="7">Belongs to the binding-protein-dependent transport system permease family.</text>
</comment>
<evidence type="ECO:0000256" key="7">
    <source>
        <dbReference type="RuleBase" id="RU363032"/>
    </source>
</evidence>
<sequence>MSSSNLQSPIPEPPVMPAEVTIQRSTSFRDDALRRFKKNPTAIFGLVIVILFLLLAIFGRQLTPFDPFAQNIRNAHQAPGGEHLLGTDFFGRDVLSRIIYGARISLFVGVSVVTIQAAIGVVVGLVAGYYGGKIEAVMMRLVDAFIAFPGIILAMAIMAVRGQGIENVIFALSFAGWPTFARLVRSEVISLKEREYVQAARGLGFHDAKIMFKHILPNCLATIIVYATMGIANPIIAEAGLSFLGLGATSEQATWGFQMSLERQYMRTAWWGVTFPGLAVMIVVLGFNLLGDGLRDVLDPRMKE</sequence>
<proteinExistence type="inferred from homology"/>
<keyword evidence="3" id="KW-1003">Cell membrane</keyword>
<dbReference type="GO" id="GO:0005886">
    <property type="term" value="C:plasma membrane"/>
    <property type="evidence" value="ECO:0007669"/>
    <property type="project" value="UniProtKB-SubCell"/>
</dbReference>
<organism evidence="9 10">
    <name type="scientific">Anoxynatronum buryatiense</name>
    <dbReference type="NCBI Taxonomy" id="489973"/>
    <lineage>
        <taxon>Bacteria</taxon>
        <taxon>Bacillati</taxon>
        <taxon>Bacillota</taxon>
        <taxon>Clostridia</taxon>
        <taxon>Eubacteriales</taxon>
        <taxon>Clostridiaceae</taxon>
        <taxon>Anoxynatronum</taxon>
    </lineage>
</organism>
<dbReference type="Pfam" id="PF12911">
    <property type="entry name" value="OppC_N"/>
    <property type="match status" value="1"/>
</dbReference>
<comment type="subcellular location">
    <subcellularLocation>
        <location evidence="1 7">Cell membrane</location>
        <topology evidence="1 7">Multi-pass membrane protein</topology>
    </subcellularLocation>
</comment>
<keyword evidence="6 7" id="KW-0472">Membrane</keyword>
<evidence type="ECO:0000313" key="9">
    <source>
        <dbReference type="EMBL" id="SMP54715.1"/>
    </source>
</evidence>
<protein>
    <submittedName>
        <fullName evidence="9">Peptide/nickel transport system permease protein</fullName>
    </submittedName>
</protein>
<dbReference type="PANTHER" id="PTHR43386">
    <property type="entry name" value="OLIGOPEPTIDE TRANSPORT SYSTEM PERMEASE PROTEIN APPC"/>
    <property type="match status" value="1"/>
</dbReference>
<feature type="transmembrane region" description="Helical" evidence="7">
    <location>
        <begin position="141"/>
        <end position="161"/>
    </location>
</feature>
<dbReference type="Gene3D" id="1.10.3720.10">
    <property type="entry name" value="MetI-like"/>
    <property type="match status" value="1"/>
</dbReference>
<comment type="caution">
    <text evidence="9">The sequence shown here is derived from an EMBL/GenBank/DDBJ whole genome shotgun (WGS) entry which is preliminary data.</text>
</comment>
<dbReference type="CDD" id="cd06261">
    <property type="entry name" value="TM_PBP2"/>
    <property type="match status" value="1"/>
</dbReference>
<gene>
    <name evidence="9" type="ORF">SAMN06296020_105150</name>
</gene>
<evidence type="ECO:0000313" key="10">
    <source>
        <dbReference type="Proteomes" id="UP001158066"/>
    </source>
</evidence>
<feature type="transmembrane region" description="Helical" evidence="7">
    <location>
        <begin position="215"/>
        <end position="236"/>
    </location>
</feature>
<keyword evidence="4 7" id="KW-0812">Transmembrane</keyword>
<evidence type="ECO:0000256" key="2">
    <source>
        <dbReference type="ARBA" id="ARBA00022448"/>
    </source>
</evidence>
<evidence type="ECO:0000256" key="1">
    <source>
        <dbReference type="ARBA" id="ARBA00004651"/>
    </source>
</evidence>
<reference evidence="9" key="1">
    <citation type="submission" date="2017-05" db="EMBL/GenBank/DDBJ databases">
        <authorList>
            <person name="Varghese N."/>
            <person name="Submissions S."/>
        </authorList>
    </citation>
    <scope>NUCLEOTIDE SEQUENCE</scope>
    <source>
        <strain evidence="9">Su22</strain>
    </source>
</reference>
<dbReference type="PANTHER" id="PTHR43386:SF1">
    <property type="entry name" value="D,D-DIPEPTIDE TRANSPORT SYSTEM PERMEASE PROTEIN DDPC-RELATED"/>
    <property type="match status" value="1"/>
</dbReference>
<evidence type="ECO:0000259" key="8">
    <source>
        <dbReference type="PROSITE" id="PS50928"/>
    </source>
</evidence>
<dbReference type="GO" id="GO:0055085">
    <property type="term" value="P:transmembrane transport"/>
    <property type="evidence" value="ECO:0007669"/>
    <property type="project" value="InterPro"/>
</dbReference>
<dbReference type="Pfam" id="PF00528">
    <property type="entry name" value="BPD_transp_1"/>
    <property type="match status" value="1"/>
</dbReference>
<dbReference type="InterPro" id="IPR000515">
    <property type="entry name" value="MetI-like"/>
</dbReference>
<feature type="transmembrane region" description="Helical" evidence="7">
    <location>
        <begin position="104"/>
        <end position="129"/>
    </location>
</feature>
<dbReference type="SUPFAM" id="SSF161098">
    <property type="entry name" value="MetI-like"/>
    <property type="match status" value="1"/>
</dbReference>
<evidence type="ECO:0000256" key="4">
    <source>
        <dbReference type="ARBA" id="ARBA00022692"/>
    </source>
</evidence>
<keyword evidence="10" id="KW-1185">Reference proteome</keyword>
<dbReference type="InterPro" id="IPR050366">
    <property type="entry name" value="BP-dependent_transpt_permease"/>
</dbReference>
<dbReference type="PROSITE" id="PS50928">
    <property type="entry name" value="ABC_TM1"/>
    <property type="match status" value="1"/>
</dbReference>
<evidence type="ECO:0000256" key="6">
    <source>
        <dbReference type="ARBA" id="ARBA00023136"/>
    </source>
</evidence>
<evidence type="ECO:0000256" key="5">
    <source>
        <dbReference type="ARBA" id="ARBA00022989"/>
    </source>
</evidence>
<evidence type="ECO:0000256" key="3">
    <source>
        <dbReference type="ARBA" id="ARBA00022475"/>
    </source>
</evidence>
<accession>A0AA45WVT4</accession>
<dbReference type="EMBL" id="FXUF01000005">
    <property type="protein sequence ID" value="SMP54715.1"/>
    <property type="molecule type" value="Genomic_DNA"/>
</dbReference>
<dbReference type="InterPro" id="IPR035906">
    <property type="entry name" value="MetI-like_sf"/>
</dbReference>
<keyword evidence="5 7" id="KW-1133">Transmembrane helix</keyword>
<dbReference type="RefSeq" id="WP_283409069.1">
    <property type="nucleotide sequence ID" value="NZ_FXUF01000005.1"/>
</dbReference>
<dbReference type="InterPro" id="IPR025966">
    <property type="entry name" value="OppC_N"/>
</dbReference>
<dbReference type="Proteomes" id="UP001158066">
    <property type="component" value="Unassembled WGS sequence"/>
</dbReference>
<dbReference type="AlphaFoldDB" id="A0AA45WVT4"/>
<feature type="transmembrane region" description="Helical" evidence="7">
    <location>
        <begin position="269"/>
        <end position="291"/>
    </location>
</feature>
<name>A0AA45WVT4_9CLOT</name>
<feature type="domain" description="ABC transmembrane type-1" evidence="8">
    <location>
        <begin position="102"/>
        <end position="291"/>
    </location>
</feature>